<name>A0A7I8JDR1_SPIIN</name>
<dbReference type="PANTHER" id="PTHR31852">
    <property type="entry name" value="LATE EMBRYOGENESIS ABUNDANT (LEA) HYDROXYPROLINE-RICH GLYCOPROTEIN FAMILY"/>
    <property type="match status" value="1"/>
</dbReference>
<dbReference type="EMBL" id="LR743598">
    <property type="protein sequence ID" value="CAA2628415.1"/>
    <property type="molecule type" value="Genomic_DNA"/>
</dbReference>
<proteinExistence type="predicted"/>
<sequence length="271" mass="29848">MHAKTDSEVTSLAASSPARSPAARFTSCRPRRFPPHSHSSTSRFSRKISPTDAAAAGGRRRCEEATAWKNCSVIEEEGLLEDEDGERGLPRRCRYILAFLLGFFVLFSSFSLILWAPAVPASHRSIRERWQRVPTDMVSMNSTVKLSFRNTAAFFGLHVSSTPVELFYSQLALATGNIDSFYQSRKSQRTLTVVVRGERIPLYGSIPASGGDGGHNPPPVPVTLSFTVKSRAYVLGKLVKPKFSVPVRCLVALDRTKLNAAVALKNFCHYG</sequence>
<evidence type="ECO:0000313" key="4">
    <source>
        <dbReference type="Proteomes" id="UP001189122"/>
    </source>
</evidence>
<keyword evidence="2" id="KW-0812">Transmembrane</keyword>
<dbReference type="Proteomes" id="UP001189122">
    <property type="component" value="Unassembled WGS sequence"/>
</dbReference>
<evidence type="ECO:0000313" key="3">
    <source>
        <dbReference type="EMBL" id="CAA2628415.1"/>
    </source>
</evidence>
<organism evidence="3">
    <name type="scientific">Spirodela intermedia</name>
    <name type="common">Intermediate duckweed</name>
    <dbReference type="NCBI Taxonomy" id="51605"/>
    <lineage>
        <taxon>Eukaryota</taxon>
        <taxon>Viridiplantae</taxon>
        <taxon>Streptophyta</taxon>
        <taxon>Embryophyta</taxon>
        <taxon>Tracheophyta</taxon>
        <taxon>Spermatophyta</taxon>
        <taxon>Magnoliopsida</taxon>
        <taxon>Liliopsida</taxon>
        <taxon>Araceae</taxon>
        <taxon>Lemnoideae</taxon>
        <taxon>Spirodela</taxon>
    </lineage>
</organism>
<keyword evidence="4" id="KW-1185">Reference proteome</keyword>
<dbReference type="InterPro" id="IPR055301">
    <property type="entry name" value="Lea14-like_2"/>
</dbReference>
<dbReference type="AlphaFoldDB" id="A0A7I8JDR1"/>
<protein>
    <submittedName>
        <fullName evidence="3">Uncharacterized protein</fullName>
    </submittedName>
</protein>
<reference evidence="3 4" key="1">
    <citation type="submission" date="2019-12" db="EMBL/GenBank/DDBJ databases">
        <authorList>
            <person name="Scholz U."/>
            <person name="Mascher M."/>
            <person name="Fiebig A."/>
        </authorList>
    </citation>
    <scope>NUCLEOTIDE SEQUENCE</scope>
</reference>
<feature type="compositionally biased region" description="Low complexity" evidence="1">
    <location>
        <begin position="13"/>
        <end position="24"/>
    </location>
</feature>
<feature type="region of interest" description="Disordered" evidence="1">
    <location>
        <begin position="1"/>
        <end position="59"/>
    </location>
</feature>
<keyword evidence="2" id="KW-1133">Transmembrane helix</keyword>
<keyword evidence="2" id="KW-0472">Membrane</keyword>
<dbReference type="EMBL" id="CACRZD030000011">
    <property type="protein sequence ID" value="CAA6667663.1"/>
    <property type="molecule type" value="Genomic_DNA"/>
</dbReference>
<evidence type="ECO:0000256" key="1">
    <source>
        <dbReference type="SAM" id="MobiDB-lite"/>
    </source>
</evidence>
<feature type="transmembrane region" description="Helical" evidence="2">
    <location>
        <begin position="95"/>
        <end position="116"/>
    </location>
</feature>
<evidence type="ECO:0000256" key="2">
    <source>
        <dbReference type="SAM" id="Phobius"/>
    </source>
</evidence>
<accession>A0A7I8JDR1</accession>
<gene>
    <name evidence="3" type="ORF">SI7747_11014057</name>
</gene>